<dbReference type="EMBL" id="CADCVQ010000152">
    <property type="protein sequence ID" value="CAA9525137.1"/>
    <property type="molecule type" value="Genomic_DNA"/>
</dbReference>
<proteinExistence type="predicted"/>
<gene>
    <name evidence="1" type="ORF">AVDCRST_MAG67-3610</name>
</gene>
<protein>
    <submittedName>
        <fullName evidence="1">Uncharacterized protein</fullName>
    </submittedName>
</protein>
<evidence type="ECO:0000313" key="1">
    <source>
        <dbReference type="EMBL" id="CAA9525137.1"/>
    </source>
</evidence>
<organism evidence="1">
    <name type="scientific">uncultured Solirubrobacteraceae bacterium</name>
    <dbReference type="NCBI Taxonomy" id="1162706"/>
    <lineage>
        <taxon>Bacteria</taxon>
        <taxon>Bacillati</taxon>
        <taxon>Actinomycetota</taxon>
        <taxon>Thermoleophilia</taxon>
        <taxon>Solirubrobacterales</taxon>
        <taxon>Solirubrobacteraceae</taxon>
        <taxon>environmental samples</taxon>
    </lineage>
</organism>
<dbReference type="AlphaFoldDB" id="A0A6J4TJG1"/>
<sequence length="88" mass="9971">MQLIRIAGPTEPMRRLAEVDGLDFERTSARRLDGDRWQVSGYATDDALATLRERGLEIEAVVEPDALEEERDVLFTQLRAAQANEARE</sequence>
<accession>A0A6J4TJG1</accession>
<name>A0A6J4TJG1_9ACTN</name>
<reference evidence="1" key="1">
    <citation type="submission" date="2020-02" db="EMBL/GenBank/DDBJ databases">
        <authorList>
            <person name="Meier V. D."/>
        </authorList>
    </citation>
    <scope>NUCLEOTIDE SEQUENCE</scope>
    <source>
        <strain evidence="1">AVDCRST_MAG67</strain>
    </source>
</reference>